<proteinExistence type="predicted"/>
<dbReference type="AlphaFoldDB" id="A0A1M7XZ98"/>
<organism evidence="2 3">
    <name type="scientific">Anaerocolumna xylanovorans DSM 12503</name>
    <dbReference type="NCBI Taxonomy" id="1121345"/>
    <lineage>
        <taxon>Bacteria</taxon>
        <taxon>Bacillati</taxon>
        <taxon>Bacillota</taxon>
        <taxon>Clostridia</taxon>
        <taxon>Lachnospirales</taxon>
        <taxon>Lachnospiraceae</taxon>
        <taxon>Anaerocolumna</taxon>
    </lineage>
</organism>
<evidence type="ECO:0000259" key="1">
    <source>
        <dbReference type="Pfam" id="PF20026"/>
    </source>
</evidence>
<dbReference type="Pfam" id="PF18953">
    <property type="entry name" value="SAP_new25"/>
    <property type="match status" value="1"/>
</dbReference>
<dbReference type="InterPro" id="IPR045492">
    <property type="entry name" value="DUF6434"/>
</dbReference>
<dbReference type="STRING" id="1121345.SAMN02745217_00610"/>
<accession>A0A1M7XZ98</accession>
<dbReference type="RefSeq" id="WP_073587304.1">
    <property type="nucleotide sequence ID" value="NZ_FRFD01000003.1"/>
</dbReference>
<name>A0A1M7XZ98_9FIRM</name>
<reference evidence="2 3" key="1">
    <citation type="submission" date="2016-12" db="EMBL/GenBank/DDBJ databases">
        <authorList>
            <person name="Song W.-J."/>
            <person name="Kurnit D.M."/>
        </authorList>
    </citation>
    <scope>NUCLEOTIDE SEQUENCE [LARGE SCALE GENOMIC DNA]</scope>
    <source>
        <strain evidence="2 3">DSM 12503</strain>
    </source>
</reference>
<protein>
    <recommendedName>
        <fullName evidence="1">DUF6434 domain-containing protein</fullName>
    </recommendedName>
</protein>
<dbReference type="EMBL" id="FRFD01000003">
    <property type="protein sequence ID" value="SHO44471.1"/>
    <property type="molecule type" value="Genomic_DNA"/>
</dbReference>
<evidence type="ECO:0000313" key="2">
    <source>
        <dbReference type="EMBL" id="SHO44471.1"/>
    </source>
</evidence>
<dbReference type="OrthoDB" id="9778090at2"/>
<dbReference type="Proteomes" id="UP000184612">
    <property type="component" value="Unassembled WGS sequence"/>
</dbReference>
<sequence length="191" mass="23031">MTERPLLTKELNAKTFREYYYLKEELIEFCRQEYLQTTGGKIELTDRIAHYLDTGERLYVKKESTRSYDVGFLTLDTYIEPNFVCTQTHREFFKCVIGNKFSFNVLFQNWLKENSGKTYREAVAAYHRIQEDKKYNRTEISKQFEYNTYIRDFFDDNPGKSLRHAIACWQYKRNIPGHNRYERSDLDAINN</sequence>
<gene>
    <name evidence="2" type="ORF">SAMN02745217_00610</name>
</gene>
<keyword evidence="3" id="KW-1185">Reference proteome</keyword>
<feature type="domain" description="DUF6434" evidence="1">
    <location>
        <begin position="73"/>
        <end position="128"/>
    </location>
</feature>
<evidence type="ECO:0000313" key="3">
    <source>
        <dbReference type="Proteomes" id="UP000184612"/>
    </source>
</evidence>
<dbReference type="Pfam" id="PF20026">
    <property type="entry name" value="DUF6434"/>
    <property type="match status" value="1"/>
</dbReference>